<evidence type="ECO:0000313" key="2">
    <source>
        <dbReference type="EMBL" id="MFJ6041224.1"/>
    </source>
</evidence>
<dbReference type="RefSeq" id="WP_350892129.1">
    <property type="nucleotide sequence ID" value="NZ_JBEOTR010000032.1"/>
</dbReference>
<dbReference type="Proteomes" id="UP001617907">
    <property type="component" value="Unassembled WGS sequence"/>
</dbReference>
<evidence type="ECO:0008006" key="4">
    <source>
        <dbReference type="Google" id="ProtNLM"/>
    </source>
</evidence>
<keyword evidence="1" id="KW-0472">Membrane</keyword>
<dbReference type="EMBL" id="JBIVPC010000024">
    <property type="protein sequence ID" value="MFJ6041224.1"/>
    <property type="molecule type" value="Genomic_DNA"/>
</dbReference>
<keyword evidence="3" id="KW-1185">Reference proteome</keyword>
<proteinExistence type="predicted"/>
<reference evidence="2 3" key="1">
    <citation type="submission" date="2024-10" db="EMBL/GenBank/DDBJ databases">
        <title>The Natural Products Discovery Center: Release of the First 8490 Sequenced Strains for Exploring Actinobacteria Biosynthetic Diversity.</title>
        <authorList>
            <person name="Kalkreuter E."/>
            <person name="Kautsar S.A."/>
            <person name="Yang D."/>
            <person name="Bader C.D."/>
            <person name="Teijaro C.N."/>
            <person name="Fluegel L."/>
            <person name="Davis C.M."/>
            <person name="Simpson J.R."/>
            <person name="Lauterbach L."/>
            <person name="Steele A.D."/>
            <person name="Gui C."/>
            <person name="Meng S."/>
            <person name="Li G."/>
            <person name="Viehrig K."/>
            <person name="Ye F."/>
            <person name="Su P."/>
            <person name="Kiefer A.F."/>
            <person name="Nichols A."/>
            <person name="Cepeda A.J."/>
            <person name="Yan W."/>
            <person name="Fan B."/>
            <person name="Jiang Y."/>
            <person name="Adhikari A."/>
            <person name="Zheng C.-J."/>
            <person name="Schuster L."/>
            <person name="Cowan T.M."/>
            <person name="Smanski M.J."/>
            <person name="Chevrette M.G."/>
            <person name="De Carvalho L.P.S."/>
            <person name="Shen B."/>
        </authorList>
    </citation>
    <scope>NUCLEOTIDE SEQUENCE [LARGE SCALE GENOMIC DNA]</scope>
    <source>
        <strain evidence="2 3">NPDC093086</strain>
    </source>
</reference>
<feature type="transmembrane region" description="Helical" evidence="1">
    <location>
        <begin position="265"/>
        <end position="282"/>
    </location>
</feature>
<organism evidence="2 3">
    <name type="scientific">Streptomyces ardesiacus</name>
    <dbReference type="NCBI Taxonomy" id="285564"/>
    <lineage>
        <taxon>Bacteria</taxon>
        <taxon>Bacillati</taxon>
        <taxon>Actinomycetota</taxon>
        <taxon>Actinomycetes</taxon>
        <taxon>Kitasatosporales</taxon>
        <taxon>Streptomycetaceae</taxon>
        <taxon>Streptomyces</taxon>
    </lineage>
</organism>
<evidence type="ECO:0000313" key="3">
    <source>
        <dbReference type="Proteomes" id="UP001617907"/>
    </source>
</evidence>
<keyword evidence="1" id="KW-0812">Transmembrane</keyword>
<gene>
    <name evidence="2" type="ORF">ACIQFM_33855</name>
</gene>
<comment type="caution">
    <text evidence="2">The sequence shown here is derived from an EMBL/GenBank/DDBJ whole genome shotgun (WGS) entry which is preliminary data.</text>
</comment>
<evidence type="ECO:0000256" key="1">
    <source>
        <dbReference type="SAM" id="Phobius"/>
    </source>
</evidence>
<feature type="transmembrane region" description="Helical" evidence="1">
    <location>
        <begin position="70"/>
        <end position="97"/>
    </location>
</feature>
<accession>A0ABW8HLM8</accession>
<feature type="transmembrane region" description="Helical" evidence="1">
    <location>
        <begin position="26"/>
        <end position="50"/>
    </location>
</feature>
<name>A0ABW8HLM8_9ACTN</name>
<protein>
    <recommendedName>
        <fullName evidence="4">Type II secretion system protein GspF domain-containing protein</fullName>
    </recommendedName>
</protein>
<keyword evidence="1" id="KW-1133">Transmembrane helix</keyword>
<feature type="transmembrane region" description="Helical" evidence="1">
    <location>
        <begin position="239"/>
        <end position="259"/>
    </location>
</feature>
<sequence>MTAGLRAAVRVYFREREVRSPYKRLGALYVVIVCFVALINAVRAAVPVVPGLLERLAERFTTGIANAPTLFVPIQIGVAAMMVLAALGTALLGWLIVARMFVITFRVELRTFRLAAAALDAVSCCGAVFKTIGPERTDGLRQLALSMDGVRRALRRAHRDRGTLPLRSDRRKEVRAHVRRVVQCLNDAEKQIDVKGDQALPLLVGHLSQIADQYADGRLGALLDEDSLRNYQAGQDWEALRLTGLAVVVGIGAVAAGFLALSDPVTVILVFSVGVLGVALLYRKNLPRGLGFLGLWWR</sequence>